<gene>
    <name evidence="2" type="ORF">JNE38_20815</name>
</gene>
<keyword evidence="2" id="KW-0378">Hydrolase</keyword>
<protein>
    <submittedName>
        <fullName evidence="2">HNH endonuclease</fullName>
    </submittedName>
</protein>
<evidence type="ECO:0000259" key="1">
    <source>
        <dbReference type="Pfam" id="PF01844"/>
    </source>
</evidence>
<dbReference type="InterPro" id="IPR002711">
    <property type="entry name" value="HNH"/>
</dbReference>
<dbReference type="InterPro" id="IPR003615">
    <property type="entry name" value="HNH_nuc"/>
</dbReference>
<keyword evidence="2" id="KW-0255">Endonuclease</keyword>
<dbReference type="Pfam" id="PF01844">
    <property type="entry name" value="HNH"/>
    <property type="match status" value="1"/>
</dbReference>
<dbReference type="EMBL" id="CP069127">
    <property type="protein sequence ID" value="QRG70702.1"/>
    <property type="molecule type" value="Genomic_DNA"/>
</dbReference>
<keyword evidence="3" id="KW-1185">Reference proteome</keyword>
<dbReference type="GO" id="GO:0004519">
    <property type="term" value="F:endonuclease activity"/>
    <property type="evidence" value="ECO:0007669"/>
    <property type="project" value="UniProtKB-KW"/>
</dbReference>
<accession>A0ABX7FY31</accession>
<evidence type="ECO:0000313" key="2">
    <source>
        <dbReference type="EMBL" id="QRG70702.1"/>
    </source>
</evidence>
<dbReference type="CDD" id="cd00085">
    <property type="entry name" value="HNHc"/>
    <property type="match status" value="1"/>
</dbReference>
<feature type="domain" description="HNH" evidence="1">
    <location>
        <begin position="102"/>
        <end position="155"/>
    </location>
</feature>
<proteinExistence type="predicted"/>
<name>A0ABX7FY31_BRECH</name>
<evidence type="ECO:0000313" key="3">
    <source>
        <dbReference type="Proteomes" id="UP000596248"/>
    </source>
</evidence>
<sequence length="177" mass="20510">MGILHYIGLRDKHKGIFQSLVMSDAIERLRRASGSDFSMVISSLERSTDINSKKVFNEVESGTDEYEEGKEKLRLHKIRERDPQLIKEAKRRFKKKHGELFCEACGINFEKMYGERGKDFIEGHHKKPVSEMKEGETTKVEDIGMLCSNCHRMIHRIPMVSIEELKKSLGFSWKGFS</sequence>
<keyword evidence="2" id="KW-0540">Nuclease</keyword>
<organism evidence="2 3">
    <name type="scientific">Brevibacillus choshinensis</name>
    <dbReference type="NCBI Taxonomy" id="54911"/>
    <lineage>
        <taxon>Bacteria</taxon>
        <taxon>Bacillati</taxon>
        <taxon>Bacillota</taxon>
        <taxon>Bacilli</taxon>
        <taxon>Bacillales</taxon>
        <taxon>Paenibacillaceae</taxon>
        <taxon>Brevibacillus</taxon>
    </lineage>
</organism>
<dbReference type="Proteomes" id="UP000596248">
    <property type="component" value="Chromosome"/>
</dbReference>
<reference evidence="2 3" key="1">
    <citation type="submission" date="2021-01" db="EMBL/GenBank/DDBJ databases">
        <title>Identification of strong promoters based on the transcriptome of Brevibacillus choshinensis.</title>
        <authorList>
            <person name="Yao D."/>
            <person name="Zhang K."/>
            <person name="Wu J."/>
        </authorList>
    </citation>
    <scope>NUCLEOTIDE SEQUENCE [LARGE SCALE GENOMIC DNA]</scope>
    <source>
        <strain evidence="2 3">HPD31-SP3</strain>
    </source>
</reference>